<evidence type="ECO:0000256" key="1">
    <source>
        <dbReference type="SAM" id="SignalP"/>
    </source>
</evidence>
<organism evidence="4 5">
    <name type="scientific">Vibrio orientalis CIP 102891 = ATCC 33934</name>
    <dbReference type="NCBI Taxonomy" id="675816"/>
    <lineage>
        <taxon>Bacteria</taxon>
        <taxon>Pseudomonadati</taxon>
        <taxon>Pseudomonadota</taxon>
        <taxon>Gammaproteobacteria</taxon>
        <taxon>Vibrionales</taxon>
        <taxon>Vibrionaceae</taxon>
        <taxon>Vibrio</taxon>
        <taxon>Vibrio oreintalis group</taxon>
    </lineage>
</organism>
<evidence type="ECO:0000259" key="2">
    <source>
        <dbReference type="Pfam" id="PF20419"/>
    </source>
</evidence>
<dbReference type="PATRIC" id="fig|675816.5.peg.2877"/>
<dbReference type="RefSeq" id="WP_004415754.1">
    <property type="nucleotide sequence ID" value="NZ_ACZV01000005.1"/>
</dbReference>
<dbReference type="Proteomes" id="UP000002817">
    <property type="component" value="Unassembled WGS sequence"/>
</dbReference>
<dbReference type="OrthoDB" id="9790247at2"/>
<dbReference type="EMBL" id="ACZV01000005">
    <property type="protein sequence ID" value="EEX93365.1"/>
    <property type="molecule type" value="Genomic_DNA"/>
</dbReference>
<sequence length="1092" mass="120800">MNMLVKLLSALILAVVVLVPSIAQASQCLAPGSEVDTRTDFCITFQIDSDGSNRVRFERNYYYPLWTDDRSYQRYGPAIYERDYVGERKERTFRIKFERADNNSRWIWGTLTYSVDGVVKKTISNFSLSNLMGVDKFDPWLKINLVGSQFNDPDKYCIANGSCVDIEPFELDVCPYVPNGLQTNVYASQRPFGAMQVGGVENRIYPANNDPKYSFLTIIQPANLCEYPNGSIGVCTFDPNKNHPTLPVSLPSFRQGDIEIKLKRGETRALDSGVYEEVKLAKDSKLQLKGGNYWIEELKFDGVNAQIEVLEPSIIHYEELQFNESDIKINHTGSSHDILFIGHGDDSNIRIPIFKHKESNYRINAFFYVDPAADDADNGFIINGSNNVIRGGITAHSIAISGSKNKIYPLSCESQPAPSLSSIEIKPFNYHLTCESDPDNIVEVHMFDGEGNLVAGHQPMLIQENGSNLTVNFISEANGIAKYRVITNSTASIGNYDLKANLTVNGQSFEDTEQIKYVPYKFEVDDQYLVAGQNNQITIDVKACSDSGQLINLGYTGSPTASFSYNRPSLTPTADDLEFSAVLNDNNRQADLTFKESGHITVQIEDPNFVCDEERCPSEGGSLKGEFDVYSRPWKVAICNVHETSNSANGNPSTTTGTPGFMASGDEFSASYIPIVHPDSRGNVNEECRYPQTGNYGLDNGPLELTYSLVYPSTPPQQGVITPTSIPSFDSGNLIQTLSHTWNEVGTIRFQTSATYLTMDLDSDSEDIGRFYPKFFRVINTPVWDYPSSQSFAYMNQPFDGVSFDVEALNANGSAVQNYASFASSLTANFALFEPDFTERFHSPEPNKQWNLSSGSSIGTFEIAEASPTTNCASELCWEKATTATGYEDGPFNGIGDGVSNISITDEGLSNVDPVAYQSSEENGSDPRLLTAQPDLRFGRVALDSLGSTVNTTLNIPLRVEFWNGERFVVNSDDDAVSTILGESTSTDNNNIWVEEGQTAETLSFANGGLVNNGESDSITVTHSSQVRQQTQIWLELDNTRNDMPWLRYNWDDDLASDDANGEQDPSSVVTFGIYRGNDRVIFRGEPGLIGQ</sequence>
<gene>
    <name evidence="3" type="ORF">VIA_004012</name>
    <name evidence="4" type="ORF">VIOR3934_01325</name>
</gene>
<name>C9QN38_VIBOR</name>
<dbReference type="AlphaFoldDB" id="C9QN38"/>
<protein>
    <submittedName>
        <fullName evidence="3">MSHA biogenesis protein MshQ</fullName>
    </submittedName>
</protein>
<feature type="signal peptide" evidence="1">
    <location>
        <begin position="1"/>
        <end position="25"/>
    </location>
</feature>
<reference evidence="4 5" key="3">
    <citation type="journal article" date="2012" name="Int. J. Syst. Evol. Microbiol.">
        <title>Vibrio caribbeanicus sp. nov., isolated from the marine sponge Scleritoderma cyanea.</title>
        <authorList>
            <person name="Hoffmann M."/>
            <person name="Monday S.R."/>
            <person name="Allard M.W."/>
            <person name="Strain E.A."/>
            <person name="Whittaker P."/>
            <person name="Naum M."/>
            <person name="McCarthy P.J."/>
            <person name="Lopez J.V."/>
            <person name="Fischer M."/>
            <person name="Brown E.W."/>
        </authorList>
    </citation>
    <scope>NUCLEOTIDE SEQUENCE [LARGE SCALE GENOMIC DNA]</scope>
    <source>
        <strain evidence="4">CIP 102891</strain>
        <strain evidence="5">CIP 102891 / ATCC 33934</strain>
    </source>
</reference>
<dbReference type="Proteomes" id="UP000003515">
    <property type="component" value="Unassembled WGS sequence"/>
</dbReference>
<reference evidence="4" key="2">
    <citation type="submission" date="2011-08" db="EMBL/GenBank/DDBJ databases">
        <authorList>
            <person name="Hoffman M."/>
            <person name="Strain E.A."/>
            <person name="Brown E."/>
            <person name="Allard M.W."/>
        </authorList>
    </citation>
    <scope>NUCLEOTIDE SEQUENCE</scope>
    <source>
        <strain evidence="4">CIP 102891</strain>
    </source>
</reference>
<comment type="caution">
    <text evidence="4">The sequence shown here is derived from an EMBL/GenBank/DDBJ whole genome shotgun (WGS) entry which is preliminary data.</text>
</comment>
<evidence type="ECO:0000313" key="5">
    <source>
        <dbReference type="Proteomes" id="UP000002817"/>
    </source>
</evidence>
<accession>C9QN38</accession>
<dbReference type="STRING" id="675816.VIA_004012"/>
<evidence type="ECO:0000313" key="4">
    <source>
        <dbReference type="EMBL" id="EGU48612.1"/>
    </source>
</evidence>
<reference evidence="3 6" key="1">
    <citation type="submission" date="2009-10" db="EMBL/GenBank/DDBJ databases">
        <authorList>
            <consortium name="Los Alamos National Laboratory (LANL)"/>
            <consortium name="National Microbial Pathogen Data Resource (NMPDR)"/>
            <person name="Munk A.C."/>
            <person name="Chertkov O."/>
            <person name="Tapia R."/>
            <person name="Green L."/>
            <person name="Rogers Y."/>
            <person name="Detter J.C."/>
            <person name="Bruce D."/>
            <person name="Brettin T.S."/>
            <person name="Colwell R.R."/>
            <person name="Huq A."/>
            <person name="Grim C.J."/>
            <person name="Hasan N.A."/>
            <person name="Bartels D."/>
            <person name="Vonstein V."/>
        </authorList>
    </citation>
    <scope>NUCLEOTIDE SEQUENCE [LARGE SCALE GENOMIC DNA]</scope>
    <source>
        <strain evidence="3 6">CIP 102891</strain>
    </source>
</reference>
<dbReference type="Pfam" id="PF20419">
    <property type="entry name" value="DUF6701"/>
    <property type="match status" value="1"/>
</dbReference>
<dbReference type="EMBL" id="AFWH01000038">
    <property type="protein sequence ID" value="EGU48612.1"/>
    <property type="molecule type" value="Genomic_DNA"/>
</dbReference>
<keyword evidence="1" id="KW-0732">Signal</keyword>
<evidence type="ECO:0000313" key="3">
    <source>
        <dbReference type="EMBL" id="EEX93365.1"/>
    </source>
</evidence>
<keyword evidence="6" id="KW-1185">Reference proteome</keyword>
<dbReference type="eggNOG" id="COG5571">
    <property type="taxonomic scope" value="Bacteria"/>
</dbReference>
<evidence type="ECO:0000313" key="6">
    <source>
        <dbReference type="Proteomes" id="UP000003515"/>
    </source>
</evidence>
<feature type="chain" id="PRO_5003001100" evidence="1">
    <location>
        <begin position="26"/>
        <end position="1092"/>
    </location>
</feature>
<feature type="domain" description="DUF6701" evidence="2">
    <location>
        <begin position="584"/>
        <end position="1086"/>
    </location>
</feature>
<proteinExistence type="predicted"/>
<dbReference type="InterPro" id="IPR046524">
    <property type="entry name" value="DUF6701"/>
</dbReference>